<dbReference type="SFLD" id="SFLDG01067">
    <property type="entry name" value="SPASM/twitch_domain_containing"/>
    <property type="match status" value="1"/>
</dbReference>
<sequence>MDTKNYTVGKRMTEWGYGNAQSITFIVTEDCNLRCKYCYITHKSSNKKMSFEVAKKFIDYILSENIKYQDAVTLDFIGGEPLLEVELIDKICDYFKLQTYLKGSSWFWNYRISICTNGVNYSNEKVQDFIKKNPGKIGITITVDGTKEKHDLQRVFPNGAGSYDIIKPNLELWKKQFVATTKVTFASDDLKFLKDSIIELWNEGIYDIAANVVYEDVWKEGDDQIFEDQLKSLADYILDHHLFDKYSCTLFDDTIGAPYNNELLKQTCCGAGKMLALGVDGKIYPCMRYCAYSLDNKEPYIIGDVDQGIDFDKVRPFETVTYKLQSDNECLKCPVAVGCGFCQGFNYDVADTYTNFQRAKYICKMHKARVRANNYYFSKLYNQYGIERESVYSHESRTMNLLLSNDYVACCMGENSNEEILEEKRMSDEAIFAGLKYAEQHFYKPVFIHSKKGSTIVKHEIYDEFKILHIVPIEFYEKAKQYYKDVIPVITSTDVKGIEKMQLDNVIFNISADKISDLYSVISILWGKSNRININIFNLDKDFDIEEYKQQLLKLKTLLVKTVNETKTFNTEINVLTDILLLDKHENCGAGDTSITLAPDEKFYVCPAFFKDEKEESIGTLIDGNILIKNKHLYEQEYFPICQVCDAYHCSKCVYHNKKHTTEVNVSSAIQCQKTWVERNISKMIEDELENEFCFAHKLEASDVKDPIDILRKNLNNLSIGFYPEQ</sequence>
<evidence type="ECO:0000313" key="10">
    <source>
        <dbReference type="Proteomes" id="UP000363661"/>
    </source>
</evidence>
<keyword evidence="4" id="KW-0479">Metal-binding</keyword>
<dbReference type="EC" id="1.8.98.-" evidence="9"/>
<keyword evidence="2" id="KW-0004">4Fe-4S</keyword>
<feature type="domain" description="Radical SAM core" evidence="8">
    <location>
        <begin position="26"/>
        <end position="178"/>
    </location>
</feature>
<evidence type="ECO:0000256" key="2">
    <source>
        <dbReference type="ARBA" id="ARBA00022485"/>
    </source>
</evidence>
<evidence type="ECO:0000256" key="5">
    <source>
        <dbReference type="ARBA" id="ARBA00023004"/>
    </source>
</evidence>
<dbReference type="PROSITE" id="PS01305">
    <property type="entry name" value="MOAA_NIFB_PQQE"/>
    <property type="match status" value="1"/>
</dbReference>
<dbReference type="SFLD" id="SFLDG01384">
    <property type="entry name" value="thioether_bond_formation_requi"/>
    <property type="match status" value="1"/>
</dbReference>
<keyword evidence="6" id="KW-0411">Iron-sulfur</keyword>
<dbReference type="InterPro" id="IPR026401">
    <property type="entry name" value="CXXX_matur"/>
</dbReference>
<dbReference type="InterPro" id="IPR007197">
    <property type="entry name" value="rSAM"/>
</dbReference>
<dbReference type="NCBIfam" id="TIGR04119">
    <property type="entry name" value="CXXX_matur"/>
    <property type="match status" value="1"/>
</dbReference>
<dbReference type="SFLD" id="SFLDG01386">
    <property type="entry name" value="main_SPASM_domain-containing"/>
    <property type="match status" value="1"/>
</dbReference>
<dbReference type="PANTHER" id="PTHR43273">
    <property type="entry name" value="ANAEROBIC SULFATASE-MATURATING ENZYME HOMOLOG ASLB-RELATED"/>
    <property type="match status" value="1"/>
</dbReference>
<dbReference type="InterPro" id="IPR023867">
    <property type="entry name" value="Sulphatase_maturase_rSAM"/>
</dbReference>
<comment type="cofactor">
    <cofactor evidence="1">
        <name>[4Fe-4S] cluster</name>
        <dbReference type="ChEBI" id="CHEBI:49883"/>
    </cofactor>
</comment>
<dbReference type="PANTHER" id="PTHR43273:SF3">
    <property type="entry name" value="ANAEROBIC SULFATASE-MATURATING ENZYME HOMOLOG ASLB-RELATED"/>
    <property type="match status" value="1"/>
</dbReference>
<proteinExistence type="inferred from homology"/>
<evidence type="ECO:0000313" key="9">
    <source>
        <dbReference type="EMBL" id="VUW96722.1"/>
    </source>
</evidence>
<protein>
    <submittedName>
        <fullName evidence="9">Anaerobic sulfatase-maturating enzyme</fullName>
        <ecNumber evidence="9">1.8.98.-</ecNumber>
    </submittedName>
</protein>
<organism evidence="9 10">
    <name type="scientific">[Ruminococcus] torques</name>
    <dbReference type="NCBI Taxonomy" id="33039"/>
    <lineage>
        <taxon>Bacteria</taxon>
        <taxon>Bacillati</taxon>
        <taxon>Bacillota</taxon>
        <taxon>Clostridia</taxon>
        <taxon>Lachnospirales</taxon>
        <taxon>Lachnospiraceae</taxon>
        <taxon>Mediterraneibacter</taxon>
    </lineage>
</organism>
<dbReference type="Proteomes" id="UP000363661">
    <property type="component" value="Unassembled WGS sequence"/>
</dbReference>
<dbReference type="SFLD" id="SFLDS00029">
    <property type="entry name" value="Radical_SAM"/>
    <property type="match status" value="1"/>
</dbReference>
<dbReference type="RefSeq" id="WP_207705805.1">
    <property type="nucleotide sequence ID" value="NZ_CABHNA010000025.1"/>
</dbReference>
<keyword evidence="3" id="KW-0949">S-adenosyl-L-methionine</keyword>
<dbReference type="GO" id="GO:0016491">
    <property type="term" value="F:oxidoreductase activity"/>
    <property type="evidence" value="ECO:0007669"/>
    <property type="project" value="UniProtKB-KW"/>
</dbReference>
<name>A0A564SP72_9FIRM</name>
<dbReference type="AlphaFoldDB" id="A0A564SP72"/>
<dbReference type="EMBL" id="CABHNA010000025">
    <property type="protein sequence ID" value="VUW96722.1"/>
    <property type="molecule type" value="Genomic_DNA"/>
</dbReference>
<dbReference type="GO" id="GO:0046872">
    <property type="term" value="F:metal ion binding"/>
    <property type="evidence" value="ECO:0007669"/>
    <property type="project" value="UniProtKB-KW"/>
</dbReference>
<gene>
    <name evidence="9" type="ORF">RTSSTS7063_00503</name>
</gene>
<comment type="similarity">
    <text evidence="7">Belongs to the radical SAM superfamily. Anaerobic sulfatase-maturating enzyme family.</text>
</comment>
<evidence type="ECO:0000256" key="3">
    <source>
        <dbReference type="ARBA" id="ARBA00022691"/>
    </source>
</evidence>
<dbReference type="CDD" id="cd01335">
    <property type="entry name" value="Radical_SAM"/>
    <property type="match status" value="1"/>
</dbReference>
<dbReference type="InterPro" id="IPR013785">
    <property type="entry name" value="Aldolase_TIM"/>
</dbReference>
<accession>A0A564SP72</accession>
<evidence type="ECO:0000256" key="4">
    <source>
        <dbReference type="ARBA" id="ARBA00022723"/>
    </source>
</evidence>
<dbReference type="GO" id="GO:0051539">
    <property type="term" value="F:4 iron, 4 sulfur cluster binding"/>
    <property type="evidence" value="ECO:0007669"/>
    <property type="project" value="UniProtKB-KW"/>
</dbReference>
<dbReference type="InterPro" id="IPR058240">
    <property type="entry name" value="rSAM_sf"/>
</dbReference>
<evidence type="ECO:0000256" key="1">
    <source>
        <dbReference type="ARBA" id="ARBA00001966"/>
    </source>
</evidence>
<dbReference type="Pfam" id="PF04055">
    <property type="entry name" value="Radical_SAM"/>
    <property type="match status" value="1"/>
</dbReference>
<evidence type="ECO:0000259" key="8">
    <source>
        <dbReference type="Pfam" id="PF04055"/>
    </source>
</evidence>
<keyword evidence="9" id="KW-0560">Oxidoreductase</keyword>
<dbReference type="NCBIfam" id="TIGR04115">
    <property type="entry name" value="rSAM_Cxxx_rpt"/>
    <property type="match status" value="1"/>
</dbReference>
<dbReference type="InterPro" id="IPR026412">
    <property type="entry name" value="rSAM_Cxxx_rpt"/>
</dbReference>
<dbReference type="Gene3D" id="3.20.20.70">
    <property type="entry name" value="Aldolase class I"/>
    <property type="match status" value="2"/>
</dbReference>
<dbReference type="InterPro" id="IPR000385">
    <property type="entry name" value="MoaA_NifB_PqqE_Fe-S-bd_CS"/>
</dbReference>
<keyword evidence="10" id="KW-1185">Reference proteome</keyword>
<dbReference type="SUPFAM" id="SSF102114">
    <property type="entry name" value="Radical SAM enzymes"/>
    <property type="match status" value="1"/>
</dbReference>
<evidence type="ECO:0000256" key="7">
    <source>
        <dbReference type="ARBA" id="ARBA00023601"/>
    </source>
</evidence>
<reference evidence="9 10" key="1">
    <citation type="submission" date="2019-07" db="EMBL/GenBank/DDBJ databases">
        <authorList>
            <person name="Hibberd C M."/>
            <person name="Gehrig L. J."/>
            <person name="Chang H.-W."/>
            <person name="Venkatesh S."/>
        </authorList>
    </citation>
    <scope>NUCLEOTIDE SEQUENCE [LARGE SCALE GENOMIC DNA]</scope>
    <source>
        <strain evidence="9">Ruminococcus_torques_SSTS_Bg7063</strain>
    </source>
</reference>
<evidence type="ECO:0000256" key="6">
    <source>
        <dbReference type="ARBA" id="ARBA00023014"/>
    </source>
</evidence>
<keyword evidence="5" id="KW-0408">Iron</keyword>